<dbReference type="GO" id="GO:0005829">
    <property type="term" value="C:cytosol"/>
    <property type="evidence" value="ECO:0007669"/>
    <property type="project" value="TreeGrafter"/>
</dbReference>
<accession>A0A930G1J1</accession>
<dbReference type="EC" id="2.7.1.49" evidence="2"/>
<dbReference type="PANTHER" id="PTHR20858">
    <property type="entry name" value="PHOSPHOMETHYLPYRIMIDINE KINASE"/>
    <property type="match status" value="1"/>
</dbReference>
<keyword evidence="4" id="KW-0418">Kinase</keyword>
<evidence type="ECO:0000256" key="1">
    <source>
        <dbReference type="ARBA" id="ARBA00004948"/>
    </source>
</evidence>
<dbReference type="InterPro" id="IPR013749">
    <property type="entry name" value="PM/HMP-P_kinase-1"/>
</dbReference>
<organism evidence="4 5">
    <name type="scientific">Dechloromonas agitata</name>
    <dbReference type="NCBI Taxonomy" id="73030"/>
    <lineage>
        <taxon>Bacteria</taxon>
        <taxon>Pseudomonadati</taxon>
        <taxon>Pseudomonadota</taxon>
        <taxon>Betaproteobacteria</taxon>
        <taxon>Rhodocyclales</taxon>
        <taxon>Azonexaceae</taxon>
        <taxon>Dechloromonas</taxon>
    </lineage>
</organism>
<proteinExistence type="predicted"/>
<protein>
    <recommendedName>
        <fullName evidence="2">hydroxymethylpyrimidine kinase</fullName>
        <ecNumber evidence="2">2.7.1.49</ecNumber>
    </recommendedName>
</protein>
<dbReference type="InterPro" id="IPR029056">
    <property type="entry name" value="Ribokinase-like"/>
</dbReference>
<reference evidence="4" key="1">
    <citation type="submission" date="2020-04" db="EMBL/GenBank/DDBJ databases">
        <title>Deep metagenomics examines the oral microbiome during advanced dental caries in children, revealing novel taxa and co-occurrences with host molecules.</title>
        <authorList>
            <person name="Baker J.L."/>
            <person name="Morton J.T."/>
            <person name="Dinis M."/>
            <person name="Alvarez R."/>
            <person name="Tran N.C."/>
            <person name="Knight R."/>
            <person name="Edlund A."/>
        </authorList>
    </citation>
    <scope>NUCLEOTIDE SEQUENCE</scope>
    <source>
        <strain evidence="4">JCVI_32_bin.24</strain>
    </source>
</reference>
<feature type="domain" description="Pyridoxamine kinase/Phosphomethylpyrimidine kinase" evidence="3">
    <location>
        <begin position="21"/>
        <end position="262"/>
    </location>
</feature>
<evidence type="ECO:0000313" key="4">
    <source>
        <dbReference type="EMBL" id="MBF1164838.1"/>
    </source>
</evidence>
<dbReference type="SUPFAM" id="SSF53613">
    <property type="entry name" value="Ribokinase-like"/>
    <property type="match status" value="1"/>
</dbReference>
<dbReference type="CDD" id="cd01169">
    <property type="entry name" value="HMPP_kinase"/>
    <property type="match status" value="1"/>
</dbReference>
<dbReference type="GO" id="GO:0008972">
    <property type="term" value="F:phosphomethylpyrimidine kinase activity"/>
    <property type="evidence" value="ECO:0007669"/>
    <property type="project" value="InterPro"/>
</dbReference>
<dbReference type="GO" id="GO:0009228">
    <property type="term" value="P:thiamine biosynthetic process"/>
    <property type="evidence" value="ECO:0007669"/>
    <property type="project" value="InterPro"/>
</dbReference>
<comment type="pathway">
    <text evidence="1">Cofactor biosynthesis; thiamine diphosphate biosynthesis.</text>
</comment>
<evidence type="ECO:0000259" key="3">
    <source>
        <dbReference type="Pfam" id="PF08543"/>
    </source>
</evidence>
<dbReference type="GO" id="GO:0008902">
    <property type="term" value="F:hydroxymethylpyrimidine kinase activity"/>
    <property type="evidence" value="ECO:0007669"/>
    <property type="project" value="UniProtKB-EC"/>
</dbReference>
<keyword evidence="4" id="KW-0808">Transferase</keyword>
<evidence type="ECO:0000256" key="2">
    <source>
        <dbReference type="ARBA" id="ARBA00012135"/>
    </source>
</evidence>
<name>A0A930G1J1_9RHOO</name>
<dbReference type="PANTHER" id="PTHR20858:SF17">
    <property type="entry name" value="HYDROXYMETHYLPYRIMIDINE_PHOSPHOMETHYLPYRIMIDINE KINASE THI20-RELATED"/>
    <property type="match status" value="1"/>
</dbReference>
<dbReference type="Gene3D" id="3.40.1190.20">
    <property type="match status" value="1"/>
</dbReference>
<dbReference type="AlphaFoldDB" id="A0A930G1J1"/>
<dbReference type="EMBL" id="JABZMI010000117">
    <property type="protein sequence ID" value="MBF1164838.1"/>
    <property type="molecule type" value="Genomic_DNA"/>
</dbReference>
<dbReference type="Pfam" id="PF08543">
    <property type="entry name" value="Phos_pyr_kin"/>
    <property type="match status" value="1"/>
</dbReference>
<dbReference type="InterPro" id="IPR004399">
    <property type="entry name" value="HMP/HMP-P_kinase_dom"/>
</dbReference>
<gene>
    <name evidence="4" type="ORF">HXL68_07340</name>
</gene>
<evidence type="ECO:0000313" key="5">
    <source>
        <dbReference type="Proteomes" id="UP000718593"/>
    </source>
</evidence>
<comment type="caution">
    <text evidence="4">The sequence shown here is derived from an EMBL/GenBank/DDBJ whole genome shotgun (WGS) entry which is preliminary data.</text>
</comment>
<dbReference type="Proteomes" id="UP000718593">
    <property type="component" value="Unassembled WGS sequence"/>
</dbReference>
<sequence length="287" mass="30656">MRNAMNSTPCPPLVLVFAASDPSSGAGVQADLLTLASLGCHPLTAITAITVQDTVGVQSMQPLSAELVEQQARTILEDMPVAAFKIGVLGSVENVLAVAEIVSDYPDIPLILDPVLASGRGDELSGEEIIAAMREMLLPQTTLIVPNAPEARRLAESDEDDNEPSIDVCAQRLIEMGAQYVLITGTHESTPQVINTLYGPEGVLRRDEWERLPGSYHGSGCTLASAITGCIAGGANVDDAVRDAQDYTWQTLKNGFRAGMGQFIPDRFFWARNDDESSEDKAADGKE</sequence>